<dbReference type="PANTHER" id="PTHR33643">
    <property type="entry name" value="UREASE ACCESSORY PROTEIN D"/>
    <property type="match status" value="1"/>
</dbReference>
<protein>
    <recommendedName>
        <fullName evidence="3">Urease accessory protein UreD</fullName>
    </recommendedName>
</protein>
<dbReference type="EMBL" id="PYGB01000012">
    <property type="protein sequence ID" value="PSK82580.1"/>
    <property type="molecule type" value="Genomic_DNA"/>
</dbReference>
<dbReference type="Pfam" id="PF01774">
    <property type="entry name" value="UreD"/>
    <property type="match status" value="1"/>
</dbReference>
<dbReference type="Proteomes" id="UP000240624">
    <property type="component" value="Unassembled WGS sequence"/>
</dbReference>
<accession>A0A1X7A0J6</accession>
<evidence type="ECO:0000256" key="1">
    <source>
        <dbReference type="ARBA" id="ARBA00007177"/>
    </source>
</evidence>
<evidence type="ECO:0000313" key="6">
    <source>
        <dbReference type="Proteomes" id="UP000193495"/>
    </source>
</evidence>
<dbReference type="AlphaFoldDB" id="A0A1X7A0J6"/>
<reference evidence="5 6" key="1">
    <citation type="submission" date="2017-03" db="EMBL/GenBank/DDBJ databases">
        <authorList>
            <person name="Afonso C.L."/>
            <person name="Miller P.J."/>
            <person name="Scott M.A."/>
            <person name="Spackman E."/>
            <person name="Goraichik I."/>
            <person name="Dimitrov K.M."/>
            <person name="Suarez D.L."/>
            <person name="Swayne D.E."/>
        </authorList>
    </citation>
    <scope>NUCLEOTIDE SEQUENCE [LARGE SCALE GENOMIC DNA]</scope>
    <source>
        <strain evidence="5 6">CECT 8367</strain>
    </source>
</reference>
<comment type="similarity">
    <text evidence="1 3">Belongs to the UreD family.</text>
</comment>
<name>A0A1X7A0J6_9RHOB</name>
<dbReference type="InterPro" id="IPR002669">
    <property type="entry name" value="UreD"/>
</dbReference>
<dbReference type="EMBL" id="FWFY01000012">
    <property type="protein sequence ID" value="SLN66461.1"/>
    <property type="molecule type" value="Genomic_DNA"/>
</dbReference>
<organism evidence="5 6">
    <name type="scientific">Limimaricola soesokkakensis</name>
    <dbReference type="NCBI Taxonomy" id="1343159"/>
    <lineage>
        <taxon>Bacteria</taxon>
        <taxon>Pseudomonadati</taxon>
        <taxon>Pseudomonadota</taxon>
        <taxon>Alphaproteobacteria</taxon>
        <taxon>Rhodobacterales</taxon>
        <taxon>Paracoccaceae</taxon>
        <taxon>Limimaricola</taxon>
    </lineage>
</organism>
<dbReference type="OrthoDB" id="9798842at2"/>
<keyword evidence="2 3" id="KW-0143">Chaperone</keyword>
<evidence type="ECO:0000256" key="2">
    <source>
        <dbReference type="ARBA" id="ARBA00023186"/>
    </source>
</evidence>
<comment type="subcellular location">
    <subcellularLocation>
        <location evidence="3">Cytoplasm</location>
    </subcellularLocation>
</comment>
<gene>
    <name evidence="3 5" type="primary">ureD</name>
    <name evidence="4" type="ORF">CLV79_11297</name>
    <name evidence="5" type="ORF">LOS8367_03294</name>
</gene>
<dbReference type="PANTHER" id="PTHR33643:SF1">
    <property type="entry name" value="UREASE ACCESSORY PROTEIN D"/>
    <property type="match status" value="1"/>
</dbReference>
<comment type="function">
    <text evidence="3">Required for maturation of urease via the functional incorporation of the urease nickel metallocenter.</text>
</comment>
<dbReference type="GO" id="GO:0005737">
    <property type="term" value="C:cytoplasm"/>
    <property type="evidence" value="ECO:0007669"/>
    <property type="project" value="UniProtKB-SubCell"/>
</dbReference>
<evidence type="ECO:0000313" key="5">
    <source>
        <dbReference type="EMBL" id="SLN66461.1"/>
    </source>
</evidence>
<evidence type="ECO:0000313" key="7">
    <source>
        <dbReference type="Proteomes" id="UP000240624"/>
    </source>
</evidence>
<evidence type="ECO:0000256" key="3">
    <source>
        <dbReference type="HAMAP-Rule" id="MF_01384"/>
    </source>
</evidence>
<reference evidence="4 7" key="2">
    <citation type="submission" date="2018-03" db="EMBL/GenBank/DDBJ databases">
        <title>Genomic Encyclopedia of Archaeal and Bacterial Type Strains, Phase II (KMG-II): from individual species to whole genera.</title>
        <authorList>
            <person name="Goeker M."/>
        </authorList>
    </citation>
    <scope>NUCLEOTIDE SEQUENCE [LARGE SCALE GENOMIC DNA]</scope>
    <source>
        <strain evidence="4 7">DSM 29956</strain>
    </source>
</reference>
<keyword evidence="7" id="KW-1185">Reference proteome</keyword>
<dbReference type="GO" id="GO:0016151">
    <property type="term" value="F:nickel cation binding"/>
    <property type="evidence" value="ECO:0007669"/>
    <property type="project" value="UniProtKB-UniRule"/>
</dbReference>
<dbReference type="Proteomes" id="UP000193495">
    <property type="component" value="Unassembled WGS sequence"/>
</dbReference>
<dbReference type="HAMAP" id="MF_01384">
    <property type="entry name" value="UreD"/>
    <property type="match status" value="1"/>
</dbReference>
<proteinExistence type="inferred from homology"/>
<sequence length="274" mass="29127">MPRGRTAILHQLPYATPPRAKGALRIEAGAGGLSLLRQEGALRALFPRKPHVEAVILNTSGGATGGDRLEIEARARSGGHLRLTTQAAERAYRSSGGPAARIRNRLAAETGARLDWLPQETILYRGCDLDRALTLDLAPGARALLVEPVIFGRALMGEVLDEARFRDRIEIRRDGAPLYLDAMRLEGNVAAHLARPAVANGAGAMASVILAATEAEAHLAPIRALLPATAGATLIAPDLLVLRLLAEDGFVLRQTLLPVLDLLTGGTLPASWRL</sequence>
<keyword evidence="3" id="KW-0996">Nickel insertion</keyword>
<comment type="subunit">
    <text evidence="3">UreD, UreF and UreG form a complex that acts as a GTP-hydrolysis-dependent molecular chaperone, activating the urease apoprotein by helping to assemble the nickel containing metallocenter of UreC. The UreE protein probably delivers the nickel.</text>
</comment>
<evidence type="ECO:0000313" key="4">
    <source>
        <dbReference type="EMBL" id="PSK82580.1"/>
    </source>
</evidence>
<dbReference type="RefSeq" id="WP_085897598.1">
    <property type="nucleotide sequence ID" value="NZ_FWFY01000012.1"/>
</dbReference>
<keyword evidence="3" id="KW-0963">Cytoplasm</keyword>